<organism evidence="2 3">
    <name type="scientific">Cordylochernes scorpioides</name>
    <dbReference type="NCBI Taxonomy" id="51811"/>
    <lineage>
        <taxon>Eukaryota</taxon>
        <taxon>Metazoa</taxon>
        <taxon>Ecdysozoa</taxon>
        <taxon>Arthropoda</taxon>
        <taxon>Chelicerata</taxon>
        <taxon>Arachnida</taxon>
        <taxon>Pseudoscorpiones</taxon>
        <taxon>Cheliferoidea</taxon>
        <taxon>Chernetidae</taxon>
        <taxon>Cordylochernes</taxon>
    </lineage>
</organism>
<gene>
    <name evidence="2" type="ORF">LAZ67_11002972</name>
</gene>
<accession>A0ABY6L313</accession>
<keyword evidence="3" id="KW-1185">Reference proteome</keyword>
<proteinExistence type="predicted"/>
<protein>
    <submittedName>
        <fullName evidence="2">Uncharacterized protein</fullName>
    </submittedName>
</protein>
<dbReference type="Proteomes" id="UP001235939">
    <property type="component" value="Chromosome 11"/>
</dbReference>
<feature type="region of interest" description="Disordered" evidence="1">
    <location>
        <begin position="74"/>
        <end position="105"/>
    </location>
</feature>
<feature type="compositionally biased region" description="Basic and acidic residues" evidence="1">
    <location>
        <begin position="77"/>
        <end position="89"/>
    </location>
</feature>
<evidence type="ECO:0000256" key="1">
    <source>
        <dbReference type="SAM" id="MobiDB-lite"/>
    </source>
</evidence>
<evidence type="ECO:0000313" key="3">
    <source>
        <dbReference type="Proteomes" id="UP001235939"/>
    </source>
</evidence>
<sequence>MPQQKKRLRITGLDDDALAILAFAKTRIYRYFLGAELRSVHEDPLLVWRRTLSRSYWDQKRFFSRSGSAYSTLTSSKKRETHSPQEERKHRWSSYTPGSTKPNNSLQVRRMTSDLMFLRAYVIFNNLHTQHISPLNSSAAGLAVFWIAAVLDCAQGQGQPQGPVLVLAVFWIAAVLDCAQGQGQPQQQGPVLECPLVLKTPLPSILRPPPGLLPLSSPVLQAQGDLEKYQAPFKDQFQLLLVILMILSGYQDVIDVASHSRHICK</sequence>
<feature type="compositionally biased region" description="Polar residues" evidence="1">
    <location>
        <begin position="93"/>
        <end position="105"/>
    </location>
</feature>
<dbReference type="EMBL" id="CP092873">
    <property type="protein sequence ID" value="UYV74308.1"/>
    <property type="molecule type" value="Genomic_DNA"/>
</dbReference>
<reference evidence="2 3" key="1">
    <citation type="submission" date="2022-01" db="EMBL/GenBank/DDBJ databases">
        <title>A chromosomal length assembly of Cordylochernes scorpioides.</title>
        <authorList>
            <person name="Zeh D."/>
            <person name="Zeh J."/>
        </authorList>
    </citation>
    <scope>NUCLEOTIDE SEQUENCE [LARGE SCALE GENOMIC DNA]</scope>
    <source>
        <strain evidence="2">IN4F17</strain>
        <tissue evidence="2">Whole Body</tissue>
    </source>
</reference>
<evidence type="ECO:0000313" key="2">
    <source>
        <dbReference type="EMBL" id="UYV74308.1"/>
    </source>
</evidence>
<name>A0ABY6L313_9ARAC</name>